<accession>A0AAV1QUL2</accession>
<evidence type="ECO:0000313" key="2">
    <source>
        <dbReference type="Proteomes" id="UP001314170"/>
    </source>
</evidence>
<dbReference type="Pfam" id="PF04578">
    <property type="entry name" value="DUF594"/>
    <property type="match status" value="1"/>
</dbReference>
<comment type="caution">
    <text evidence="1">The sequence shown here is derived from an EMBL/GenBank/DDBJ whole genome shotgun (WGS) entry which is preliminary data.</text>
</comment>
<dbReference type="AlphaFoldDB" id="A0AAV1QUL2"/>
<dbReference type="InterPro" id="IPR007658">
    <property type="entry name" value="DUF594"/>
</dbReference>
<dbReference type="EMBL" id="CAWUPB010000246">
    <property type="protein sequence ID" value="CAK7324217.1"/>
    <property type="molecule type" value="Genomic_DNA"/>
</dbReference>
<gene>
    <name evidence="1" type="ORF">DCAF_LOCUS1855</name>
</gene>
<name>A0AAV1QUL2_9ROSI</name>
<protein>
    <submittedName>
        <fullName evidence="1">Uncharacterized protein</fullName>
    </submittedName>
</protein>
<dbReference type="Proteomes" id="UP001314170">
    <property type="component" value="Unassembled WGS sequence"/>
</dbReference>
<sequence length="212" mass="24049">MMHLLAVFPDKLLESGATGQKNFQVTCDEARKALESFKPELDQVGTTKERKRKIIIQASKGVFETRGNPITNPDQIPKQLTRSLLSLGCKVANILSCERKPDEHVEQHMKRKWDVIAGLWMEFLVYAGRQCTGSQHAQQLRQGDENIILIDVVDRMEESFNVAVTNEFKESNLLFTEIKENNDGCIYLNSNYGQSNSILPEYSSNGDDIVRN</sequence>
<organism evidence="1 2">
    <name type="scientific">Dovyalis caffra</name>
    <dbReference type="NCBI Taxonomy" id="77055"/>
    <lineage>
        <taxon>Eukaryota</taxon>
        <taxon>Viridiplantae</taxon>
        <taxon>Streptophyta</taxon>
        <taxon>Embryophyta</taxon>
        <taxon>Tracheophyta</taxon>
        <taxon>Spermatophyta</taxon>
        <taxon>Magnoliopsida</taxon>
        <taxon>eudicotyledons</taxon>
        <taxon>Gunneridae</taxon>
        <taxon>Pentapetalae</taxon>
        <taxon>rosids</taxon>
        <taxon>fabids</taxon>
        <taxon>Malpighiales</taxon>
        <taxon>Salicaceae</taxon>
        <taxon>Flacourtieae</taxon>
        <taxon>Dovyalis</taxon>
    </lineage>
</organism>
<reference evidence="1 2" key="1">
    <citation type="submission" date="2024-01" db="EMBL/GenBank/DDBJ databases">
        <authorList>
            <person name="Waweru B."/>
        </authorList>
    </citation>
    <scope>NUCLEOTIDE SEQUENCE [LARGE SCALE GENOMIC DNA]</scope>
</reference>
<keyword evidence="2" id="KW-1185">Reference proteome</keyword>
<evidence type="ECO:0000313" key="1">
    <source>
        <dbReference type="EMBL" id="CAK7324217.1"/>
    </source>
</evidence>
<proteinExistence type="predicted"/>